<dbReference type="PIRSF" id="PIRSF038994">
    <property type="entry name" value="NagA"/>
    <property type="match status" value="1"/>
</dbReference>
<reference evidence="14 15" key="1">
    <citation type="journal article" date="2009" name="J. Infect. Dis.">
        <title>Clinical, experimental, and genomic differences between intermediately pathogenic, highly pathogenic, and epidemic Streptococcus suis.</title>
        <authorList>
            <person name="Ye C."/>
            <person name="Zheng H."/>
            <person name="Zhang J."/>
            <person name="Jing H."/>
            <person name="Wang L."/>
            <person name="Xiong Y."/>
            <person name="Wang W."/>
            <person name="Zhou Z."/>
            <person name="Sun Q."/>
            <person name="Luo X."/>
            <person name="Du H."/>
            <person name="Gottschalk M."/>
            <person name="Xu J."/>
        </authorList>
    </citation>
    <scope>NUCLEOTIDE SEQUENCE [LARGE SCALE GENOMIC DNA]</scope>
    <source>
        <strain evidence="14 15">GZ1</strain>
    </source>
</reference>
<comment type="pathway">
    <text evidence="8">Amino-sugar metabolism; N-acetylneuraminate degradation; D-fructose 6-phosphate from N-acetylneuraminate: step 4/5.</text>
</comment>
<comment type="catalytic activity">
    <reaction evidence="7">
        <text>N-acetyl-D-glucosamine 6-phosphate + H2O = D-glucosamine 6-phosphate + acetate</text>
        <dbReference type="Rhea" id="RHEA:22936"/>
        <dbReference type="ChEBI" id="CHEBI:15377"/>
        <dbReference type="ChEBI" id="CHEBI:30089"/>
        <dbReference type="ChEBI" id="CHEBI:57513"/>
        <dbReference type="ChEBI" id="CHEBI:58725"/>
        <dbReference type="EC" id="3.5.1.25"/>
    </reaction>
</comment>
<dbReference type="AlphaFoldDB" id="D5AIA6"/>
<dbReference type="EMBL" id="CP000837">
    <property type="protein sequence ID" value="ADE31571.1"/>
    <property type="molecule type" value="Genomic_DNA"/>
</dbReference>
<dbReference type="SUPFAM" id="SSF51556">
    <property type="entry name" value="Metallo-dependent hydrolases"/>
    <property type="match status" value="1"/>
</dbReference>
<evidence type="ECO:0000256" key="3">
    <source>
        <dbReference type="ARBA" id="ARBA00018029"/>
    </source>
</evidence>
<dbReference type="KEGG" id="ssw:SSGZ1_1114"/>
<evidence type="ECO:0000256" key="10">
    <source>
        <dbReference type="PIRSR" id="PIRSR038994-1"/>
    </source>
</evidence>
<evidence type="ECO:0000256" key="2">
    <source>
        <dbReference type="ARBA" id="ARBA00011899"/>
    </source>
</evidence>
<evidence type="ECO:0000256" key="12">
    <source>
        <dbReference type="PIRSR" id="PIRSR038994-3"/>
    </source>
</evidence>
<gene>
    <name evidence="14" type="ordered locus">SSGZ1_1114</name>
</gene>
<dbReference type="Gene3D" id="2.30.40.10">
    <property type="entry name" value="Urease, subunit C, domain 1"/>
    <property type="match status" value="1"/>
</dbReference>
<evidence type="ECO:0000256" key="9">
    <source>
        <dbReference type="PIRNR" id="PIRNR038994"/>
    </source>
</evidence>
<evidence type="ECO:0000313" key="15">
    <source>
        <dbReference type="Proteomes" id="UP000002359"/>
    </source>
</evidence>
<feature type="binding site" evidence="11">
    <location>
        <position position="265"/>
    </location>
    <ligand>
        <name>substrate</name>
    </ligand>
</feature>
<organism evidence="14 15">
    <name type="scientific">Streptococcus suis (strain GZ1)</name>
    <dbReference type="NCBI Taxonomy" id="423211"/>
    <lineage>
        <taxon>Bacteria</taxon>
        <taxon>Bacillati</taxon>
        <taxon>Bacillota</taxon>
        <taxon>Bacilli</taxon>
        <taxon>Lactobacillales</taxon>
        <taxon>Streptococcaceae</taxon>
        <taxon>Streptococcus</taxon>
    </lineage>
</organism>
<dbReference type="PANTHER" id="PTHR11113">
    <property type="entry name" value="N-ACETYLGLUCOSAMINE-6-PHOSPHATE DEACETYLASE"/>
    <property type="match status" value="1"/>
</dbReference>
<comment type="cofactor">
    <cofactor evidence="12">
        <name>a divalent metal cation</name>
        <dbReference type="ChEBI" id="CHEBI:60240"/>
    </cofactor>
    <text evidence="12">Binds 1 divalent metal cation per subunit.</text>
</comment>
<dbReference type="PANTHER" id="PTHR11113:SF14">
    <property type="entry name" value="N-ACETYLGLUCOSAMINE-6-PHOSPHATE DEACETYLASE"/>
    <property type="match status" value="1"/>
</dbReference>
<dbReference type="GO" id="GO:0006046">
    <property type="term" value="P:N-acetylglucosamine catabolic process"/>
    <property type="evidence" value="ECO:0007669"/>
    <property type="project" value="TreeGrafter"/>
</dbReference>
<keyword evidence="5 9" id="KW-0378">Hydrolase</keyword>
<name>D5AIA6_STRGZ</name>
<dbReference type="Proteomes" id="UP000002359">
    <property type="component" value="Chromosome"/>
</dbReference>
<evidence type="ECO:0000313" key="14">
    <source>
        <dbReference type="EMBL" id="ADE31571.1"/>
    </source>
</evidence>
<dbReference type="EC" id="3.5.1.25" evidence="2"/>
<keyword evidence="6 9" id="KW-0119">Carbohydrate metabolism</keyword>
<dbReference type="InterPro" id="IPR011059">
    <property type="entry name" value="Metal-dep_hydrolase_composite"/>
</dbReference>
<dbReference type="InterPro" id="IPR003764">
    <property type="entry name" value="GlcNAc_6-P_deAcase"/>
</dbReference>
<dbReference type="PATRIC" id="fig|423211.3.peg.1096"/>
<evidence type="ECO:0000256" key="6">
    <source>
        <dbReference type="ARBA" id="ARBA00023277"/>
    </source>
</evidence>
<feature type="binding site" evidence="11">
    <location>
        <position position="154"/>
    </location>
    <ligand>
        <name>substrate</name>
    </ligand>
</feature>
<accession>D5AIA6</accession>
<dbReference type="InterPro" id="IPR006680">
    <property type="entry name" value="Amidohydro-rel"/>
</dbReference>
<evidence type="ECO:0000256" key="11">
    <source>
        <dbReference type="PIRSR" id="PIRSR038994-2"/>
    </source>
</evidence>
<dbReference type="HOGENOM" id="CLU_032482_2_1_9"/>
<feature type="binding site" evidence="11">
    <location>
        <begin position="322"/>
        <end position="324"/>
    </location>
    <ligand>
        <name>substrate</name>
    </ligand>
</feature>
<evidence type="ECO:0000256" key="4">
    <source>
        <dbReference type="ARBA" id="ARBA00022723"/>
    </source>
</evidence>
<dbReference type="Gene3D" id="3.20.20.140">
    <property type="entry name" value="Metal-dependent hydrolases"/>
    <property type="match status" value="1"/>
</dbReference>
<feature type="active site" description="Proton donor/acceptor" evidence="10">
    <location>
        <position position="288"/>
    </location>
</feature>
<dbReference type="SMR" id="D5AIA6"/>
<comment type="similarity">
    <text evidence="1 9">Belongs to the metallo-dependent hydrolases superfamily. NagA family.</text>
</comment>
<dbReference type="InterPro" id="IPR032466">
    <property type="entry name" value="Metal_Hydrolase"/>
</dbReference>
<feature type="binding site" evidence="12">
    <location>
        <position position="230"/>
    </location>
    <ligand>
        <name>Zn(2+)</name>
        <dbReference type="ChEBI" id="CHEBI:29105"/>
    </ligand>
</feature>
<evidence type="ECO:0000256" key="5">
    <source>
        <dbReference type="ARBA" id="ARBA00022801"/>
    </source>
</evidence>
<protein>
    <recommendedName>
        <fullName evidence="3">N-acetylglucosamine-6-phosphate deacetylase</fullName>
        <ecNumber evidence="2">3.5.1.25</ecNumber>
    </recommendedName>
</protein>
<dbReference type="GO" id="GO:0008448">
    <property type="term" value="F:N-acetylglucosamine-6-phosphate deacetylase activity"/>
    <property type="evidence" value="ECO:0007669"/>
    <property type="project" value="UniProtKB-EC"/>
</dbReference>
<feature type="domain" description="Amidohydrolase-related" evidence="13">
    <location>
        <begin position="67"/>
        <end position="386"/>
    </location>
</feature>
<dbReference type="CDD" id="cd00854">
    <property type="entry name" value="NagA"/>
    <property type="match status" value="1"/>
</dbReference>
<dbReference type="FunFam" id="3.20.20.140:FF:000004">
    <property type="entry name" value="N-acetylglucosamine-6-phosphate deacetylase"/>
    <property type="match status" value="1"/>
</dbReference>
<dbReference type="NCBIfam" id="TIGR00221">
    <property type="entry name" value="nagA"/>
    <property type="match status" value="1"/>
</dbReference>
<proteinExistence type="inferred from homology"/>
<evidence type="ECO:0000256" key="7">
    <source>
        <dbReference type="ARBA" id="ARBA00047647"/>
    </source>
</evidence>
<evidence type="ECO:0000256" key="8">
    <source>
        <dbReference type="ARBA" id="ARBA00060590"/>
    </source>
</evidence>
<sequence>MVITSLISIYINKGDNMTVFIKAKSIILPESEVESAYLEITDKGQFGRIVIEKPEGEIVDYSDFHLAPGLVDTHIHGYASHDVMDNDFEGIKVISEGLLSCGVTSWLPTTLTDTTENLDAVCETIGTYAGQETGAKIQGIFLEGPFFTEKYKGAQNPKYMSDPSIEKLDNWHSLSKGLVNKIAIAPEREGVKEFIEFANSKAIHTALAHSDATYAQAEAAVEAGANIFVHVYNGMSGLHHREPGMVGAALNLKNVYAEMICDGHHVHPAAAEIVVKARGAEETVLITDCMRAGGMGEGESRLGEFEVVVKDGTARLKESGSLAGSILELIEAVQNVVKWGLVSLPDALRMASLAPARSVNIDHICGRIAEGRAADFIVVDDAGRLQATYLDGVKRFG</sequence>
<evidence type="ECO:0000256" key="1">
    <source>
        <dbReference type="ARBA" id="ARBA00010716"/>
    </source>
</evidence>
<feature type="binding site" evidence="11">
    <location>
        <begin position="233"/>
        <end position="234"/>
    </location>
    <ligand>
        <name>substrate</name>
    </ligand>
</feature>
<feature type="binding site" evidence="12">
    <location>
        <position position="143"/>
    </location>
    <ligand>
        <name>Zn(2+)</name>
        <dbReference type="ChEBI" id="CHEBI:29105"/>
    </ligand>
</feature>
<dbReference type="SUPFAM" id="SSF51338">
    <property type="entry name" value="Composite domain of metallo-dependent hydrolases"/>
    <property type="match status" value="1"/>
</dbReference>
<evidence type="ECO:0000259" key="13">
    <source>
        <dbReference type="Pfam" id="PF01979"/>
    </source>
</evidence>
<dbReference type="Pfam" id="PF01979">
    <property type="entry name" value="Amidohydro_1"/>
    <property type="match status" value="1"/>
</dbReference>
<dbReference type="GO" id="GO:0046872">
    <property type="term" value="F:metal ion binding"/>
    <property type="evidence" value="ECO:0007669"/>
    <property type="project" value="UniProtKB-KW"/>
</dbReference>
<keyword evidence="4 12" id="KW-0479">Metal-binding</keyword>
<feature type="binding site" evidence="11">
    <location>
        <position position="241"/>
    </location>
    <ligand>
        <name>substrate</name>
    </ligand>
</feature>
<feature type="binding site" evidence="12">
    <location>
        <position position="209"/>
    </location>
    <ligand>
        <name>Zn(2+)</name>
        <dbReference type="ChEBI" id="CHEBI:29105"/>
    </ligand>
</feature>